<dbReference type="Pfam" id="PF00144">
    <property type="entry name" value="Beta-lactamase"/>
    <property type="match status" value="1"/>
</dbReference>
<dbReference type="AlphaFoldDB" id="A0AAW3T555"/>
<dbReference type="InterPro" id="IPR012338">
    <property type="entry name" value="Beta-lactam/transpept-like"/>
</dbReference>
<evidence type="ECO:0000313" key="2">
    <source>
        <dbReference type="EMBL" id="MBA8990381.1"/>
    </source>
</evidence>
<dbReference type="EMBL" id="JACGXP010000002">
    <property type="protein sequence ID" value="MBA8990381.1"/>
    <property type="molecule type" value="Genomic_DNA"/>
</dbReference>
<feature type="domain" description="Beta-lactamase-related" evidence="1">
    <location>
        <begin position="38"/>
        <end position="301"/>
    </location>
</feature>
<dbReference type="InterPro" id="IPR001466">
    <property type="entry name" value="Beta-lactam-related"/>
</dbReference>
<protein>
    <submittedName>
        <fullName evidence="2">CubicO group peptidase (Beta-lactamase class C family)</fullName>
    </submittedName>
</protein>
<dbReference type="PANTHER" id="PTHR43283:SF7">
    <property type="entry name" value="BETA-LACTAMASE-RELATED DOMAIN-CONTAINING PROTEIN"/>
    <property type="match status" value="1"/>
</dbReference>
<dbReference type="SUPFAM" id="SSF56601">
    <property type="entry name" value="beta-lactamase/transpeptidase-like"/>
    <property type="match status" value="1"/>
</dbReference>
<dbReference type="RefSeq" id="WP_182515805.1">
    <property type="nucleotide sequence ID" value="NZ_JACGXP010000002.1"/>
</dbReference>
<dbReference type="InterPro" id="IPR050789">
    <property type="entry name" value="Diverse_Enzym_Activities"/>
</dbReference>
<name>A0AAW3T555_9MICO</name>
<dbReference type="PANTHER" id="PTHR43283">
    <property type="entry name" value="BETA-LACTAMASE-RELATED"/>
    <property type="match status" value="1"/>
</dbReference>
<proteinExistence type="predicted"/>
<organism evidence="2 3">
    <name type="scientific">Curtobacterium pusillum</name>
    <dbReference type="NCBI Taxonomy" id="69373"/>
    <lineage>
        <taxon>Bacteria</taxon>
        <taxon>Bacillati</taxon>
        <taxon>Actinomycetota</taxon>
        <taxon>Actinomycetes</taxon>
        <taxon>Micrococcales</taxon>
        <taxon>Microbacteriaceae</taxon>
        <taxon>Curtobacterium</taxon>
    </lineage>
</organism>
<gene>
    <name evidence="2" type="ORF">FHW23_001627</name>
</gene>
<reference evidence="2 3" key="1">
    <citation type="submission" date="2020-07" db="EMBL/GenBank/DDBJ databases">
        <title>Above-ground endophytic microbial communities from plants in different locations in the United States.</title>
        <authorList>
            <person name="Frank C."/>
        </authorList>
    </citation>
    <scope>NUCLEOTIDE SEQUENCE [LARGE SCALE GENOMIC DNA]</scope>
    <source>
        <strain evidence="2 3">WPL5_2</strain>
    </source>
</reference>
<accession>A0AAW3T555</accession>
<comment type="caution">
    <text evidence="2">The sequence shown here is derived from an EMBL/GenBank/DDBJ whole genome shotgun (WGS) entry which is preliminary data.</text>
</comment>
<dbReference type="Proteomes" id="UP000590225">
    <property type="component" value="Unassembled WGS sequence"/>
</dbReference>
<dbReference type="Gene3D" id="3.40.710.10">
    <property type="entry name" value="DD-peptidase/beta-lactamase superfamily"/>
    <property type="match status" value="1"/>
</dbReference>
<evidence type="ECO:0000313" key="3">
    <source>
        <dbReference type="Proteomes" id="UP000590225"/>
    </source>
</evidence>
<evidence type="ECO:0000259" key="1">
    <source>
        <dbReference type="Pfam" id="PF00144"/>
    </source>
</evidence>
<sequence length="461" mass="49762">MTTTFPRTAPSALGIDARGIARFLDALESTPDVEPHSIVLLRHGQVAAEGWWHPYAADRVHLLYSLSKSFTAAAVGIAVREGLVDLDATALSYFPELDADVTDERSRRIRVRHLLAMASGHREETLDRALASDPSNVVRGFLLLPPDDEPGTVFAYNQPCTYTLGAIVRRVSGGSLVEYLRPRLLEPLGIDDLAWRRDDTGAELGFSGCYAPTSAIAALGQLYLQRGVWNGERILDEEWVAAATRTQVDNPNEANPDWRQGYGFQFWMARHGFRGDGAYGQFCVVLPEQDLVLALTGQSPDMQAVLDAAWQHLLPAVDAPDLDAGADAGLEARLASLGLPPVHGDPLPDLAALGTVPTAGDVQGLDAVAFARDDASWRLAATVDGRELSVPLGEGEWAVESPLAASAAVRPGDGAILVDVRFVETPHLAHLRVDLHARTATAEWQTQPLHDGPLTLRRPAD</sequence>